<accession>A0A7W7ESS4</accession>
<evidence type="ECO:0000313" key="14">
    <source>
        <dbReference type="Proteomes" id="UP000538566"/>
    </source>
</evidence>
<keyword evidence="14" id="KW-1185">Reference proteome</keyword>
<evidence type="ECO:0000256" key="8">
    <source>
        <dbReference type="ARBA" id="ARBA00031282"/>
    </source>
</evidence>
<dbReference type="PRINTS" id="PR00682">
    <property type="entry name" value="IPNSYNTHASE"/>
</dbReference>
<dbReference type="InterPro" id="IPR044861">
    <property type="entry name" value="IPNS-like_FE2OG_OXY"/>
</dbReference>
<dbReference type="GO" id="GO:0046872">
    <property type="term" value="F:metal ion binding"/>
    <property type="evidence" value="ECO:0007669"/>
    <property type="project" value="UniProtKB-KW"/>
</dbReference>
<evidence type="ECO:0000256" key="10">
    <source>
        <dbReference type="ARBA" id="ARBA00049359"/>
    </source>
</evidence>
<proteinExistence type="inferred from homology"/>
<dbReference type="EMBL" id="JACHOA010000001">
    <property type="protein sequence ID" value="MBB4612259.1"/>
    <property type="molecule type" value="Genomic_DNA"/>
</dbReference>
<evidence type="ECO:0000256" key="2">
    <source>
        <dbReference type="ARBA" id="ARBA00004767"/>
    </source>
</evidence>
<dbReference type="EC" id="1.13.12.19" evidence="4"/>
<feature type="domain" description="Fe2OG dioxygenase" evidence="12">
    <location>
        <begin position="186"/>
        <end position="292"/>
    </location>
</feature>
<evidence type="ECO:0000256" key="6">
    <source>
        <dbReference type="ARBA" id="ARBA00022666"/>
    </source>
</evidence>
<protein>
    <recommendedName>
        <fullName evidence="5">2-oxoglutarate-dependent ethylene/succinate-forming enzyme</fullName>
        <ecNumber evidence="4">1.13.12.19</ecNumber>
        <ecNumber evidence="3">1.14.20.7</ecNumber>
    </recommendedName>
    <alternativeName>
        <fullName evidence="7">2-oxoglutarate dioxygenase (ethylene-forming)</fullName>
    </alternativeName>
    <alternativeName>
        <fullName evidence="8">2-oxoglutarate/L-arginine monooxygenase/decarboxylase (succinate-forming)</fullName>
    </alternativeName>
</protein>
<dbReference type="GO" id="GO:0009693">
    <property type="term" value="P:ethylene biosynthetic process"/>
    <property type="evidence" value="ECO:0007669"/>
    <property type="project" value="UniProtKB-KW"/>
</dbReference>
<dbReference type="GO" id="GO:0051213">
    <property type="term" value="F:dioxygenase activity"/>
    <property type="evidence" value="ECO:0007669"/>
    <property type="project" value="UniProtKB-KW"/>
</dbReference>
<evidence type="ECO:0000256" key="7">
    <source>
        <dbReference type="ARBA" id="ARBA00031011"/>
    </source>
</evidence>
<dbReference type="InterPro" id="IPR027443">
    <property type="entry name" value="IPNS-like_sf"/>
</dbReference>
<keyword evidence="11" id="KW-0560">Oxidoreductase</keyword>
<keyword evidence="13" id="KW-0223">Dioxygenase</keyword>
<dbReference type="AlphaFoldDB" id="A0A7W7ESS4"/>
<evidence type="ECO:0000256" key="1">
    <source>
        <dbReference type="ARBA" id="ARBA00001954"/>
    </source>
</evidence>
<comment type="pathway">
    <text evidence="2">Alkene biosynthesis; ethylene biosynthesis via 2-oxoglutarate.</text>
</comment>
<dbReference type="InterPro" id="IPR050231">
    <property type="entry name" value="Iron_ascorbate_oxido_reductase"/>
</dbReference>
<dbReference type="Proteomes" id="UP000538566">
    <property type="component" value="Unassembled WGS sequence"/>
</dbReference>
<comment type="catalytic activity">
    <reaction evidence="9">
        <text>2-oxoglutarate + O2 + 2 H(+) = ethene + 3 CO2 + H2O</text>
        <dbReference type="Rhea" id="RHEA:31523"/>
        <dbReference type="ChEBI" id="CHEBI:15377"/>
        <dbReference type="ChEBI" id="CHEBI:15378"/>
        <dbReference type="ChEBI" id="CHEBI:15379"/>
        <dbReference type="ChEBI" id="CHEBI:16526"/>
        <dbReference type="ChEBI" id="CHEBI:16810"/>
        <dbReference type="ChEBI" id="CHEBI:18153"/>
        <dbReference type="EC" id="1.13.12.19"/>
    </reaction>
</comment>
<comment type="caution">
    <text evidence="13">The sequence shown here is derived from an EMBL/GenBank/DDBJ whole genome shotgun (WGS) entry which is preliminary data.</text>
</comment>
<dbReference type="Gene3D" id="2.60.120.330">
    <property type="entry name" value="B-lactam Antibiotic, Isopenicillin N Synthase, Chain"/>
    <property type="match status" value="1"/>
</dbReference>
<keyword evidence="6" id="KW-0266">Ethylene biosynthesis</keyword>
<dbReference type="InterPro" id="IPR005123">
    <property type="entry name" value="Oxoglu/Fe-dep_dioxygenase_dom"/>
</dbReference>
<evidence type="ECO:0000256" key="9">
    <source>
        <dbReference type="ARBA" id="ARBA00047725"/>
    </source>
</evidence>
<dbReference type="PANTHER" id="PTHR47990">
    <property type="entry name" value="2-OXOGLUTARATE (2OG) AND FE(II)-DEPENDENT OXYGENASE SUPERFAMILY PROTEIN-RELATED"/>
    <property type="match status" value="1"/>
</dbReference>
<comment type="similarity">
    <text evidence="11">Belongs to the iron/ascorbate-dependent oxidoreductase family.</text>
</comment>
<gene>
    <name evidence="13" type="ORF">GGR37_000505</name>
</gene>
<evidence type="ECO:0000256" key="3">
    <source>
        <dbReference type="ARBA" id="ARBA00012293"/>
    </source>
</evidence>
<sequence length="334" mass="37223">MKPHANPVTGGFHSDKSANWNTMPLQTLPVISLESEPAALSRELGESFSTFGFAMVRDHGIDADLIAQAWKLTAEFFALPDAEKRSYFVEGLGGARGYTPFGTEIAKGAKLHDLKEFWHVGRDLPSDHPLAAMSMFPNVWPSRPEGFRETFEALYAEFDRVGARILSRIAVWLGLGETWFDPAIEDGNSVMRLLHYPPVPDAESGAIRAGAHEDINLITLLLGAEEAGLELLTREGRWIGVSPPEGALVVNIGDMLQRLTNHVLPSTTHRVRNPEGERAKFSRYSMPFFLHLRSDFPFVTLPQCITAENPDRYPVSITADDYLQERLREIGLKK</sequence>
<keyword evidence="11" id="KW-0408">Iron</keyword>
<dbReference type="InterPro" id="IPR026992">
    <property type="entry name" value="DIOX_N"/>
</dbReference>
<dbReference type="Pfam" id="PF14226">
    <property type="entry name" value="DIOX_N"/>
    <property type="match status" value="1"/>
</dbReference>
<comment type="cofactor">
    <cofactor evidence="1">
        <name>Fe(2+)</name>
        <dbReference type="ChEBI" id="CHEBI:29033"/>
    </cofactor>
</comment>
<reference evidence="13 14" key="1">
    <citation type="submission" date="2020-08" db="EMBL/GenBank/DDBJ databases">
        <title>Genomic Encyclopedia of Type Strains, Phase IV (KMG-IV): sequencing the most valuable type-strain genomes for metagenomic binning, comparative biology and taxonomic classification.</title>
        <authorList>
            <person name="Goeker M."/>
        </authorList>
    </citation>
    <scope>NUCLEOTIDE SEQUENCE [LARGE SCALE GENOMIC DNA]</scope>
    <source>
        <strain evidence="13 14">DSM 17507</strain>
    </source>
</reference>
<name>A0A7W7ESS4_9SPHN</name>
<evidence type="ECO:0000256" key="5">
    <source>
        <dbReference type="ARBA" id="ARBA00019045"/>
    </source>
</evidence>
<dbReference type="PROSITE" id="PS51471">
    <property type="entry name" value="FE2OG_OXY"/>
    <property type="match status" value="1"/>
</dbReference>
<dbReference type="SUPFAM" id="SSF51197">
    <property type="entry name" value="Clavaminate synthase-like"/>
    <property type="match status" value="1"/>
</dbReference>
<keyword evidence="11" id="KW-0479">Metal-binding</keyword>
<organism evidence="13 14">
    <name type="scientific">Novosphingobium taihuense</name>
    <dbReference type="NCBI Taxonomy" id="260085"/>
    <lineage>
        <taxon>Bacteria</taxon>
        <taxon>Pseudomonadati</taxon>
        <taxon>Pseudomonadota</taxon>
        <taxon>Alphaproteobacteria</taxon>
        <taxon>Sphingomonadales</taxon>
        <taxon>Sphingomonadaceae</taxon>
        <taxon>Novosphingobium</taxon>
    </lineage>
</organism>
<evidence type="ECO:0000259" key="12">
    <source>
        <dbReference type="PROSITE" id="PS51471"/>
    </source>
</evidence>
<comment type="catalytic activity">
    <reaction evidence="10">
        <text>L-arginine + 2-oxoglutarate + O2 = guanidine + L-glutamate 5-semialdehyde + succinate + CO2</text>
        <dbReference type="Rhea" id="RHEA:31535"/>
        <dbReference type="ChEBI" id="CHEBI:15379"/>
        <dbReference type="ChEBI" id="CHEBI:16526"/>
        <dbReference type="ChEBI" id="CHEBI:16810"/>
        <dbReference type="ChEBI" id="CHEBI:30031"/>
        <dbReference type="ChEBI" id="CHEBI:30087"/>
        <dbReference type="ChEBI" id="CHEBI:32682"/>
        <dbReference type="ChEBI" id="CHEBI:58066"/>
        <dbReference type="EC" id="1.14.20.7"/>
    </reaction>
</comment>
<evidence type="ECO:0000256" key="4">
    <source>
        <dbReference type="ARBA" id="ARBA00012531"/>
    </source>
</evidence>
<evidence type="ECO:0000313" key="13">
    <source>
        <dbReference type="EMBL" id="MBB4612259.1"/>
    </source>
</evidence>
<evidence type="ECO:0000256" key="11">
    <source>
        <dbReference type="RuleBase" id="RU003682"/>
    </source>
</evidence>
<dbReference type="Pfam" id="PF03171">
    <property type="entry name" value="2OG-FeII_Oxy"/>
    <property type="match status" value="1"/>
</dbReference>
<dbReference type="EC" id="1.14.20.7" evidence="3"/>
<dbReference type="GO" id="GO:0102276">
    <property type="term" value="F:2-oxoglutarate oxygenase/decarboxylase (ethylene-forming) activity"/>
    <property type="evidence" value="ECO:0007669"/>
    <property type="project" value="UniProtKB-EC"/>
</dbReference>